<protein>
    <submittedName>
        <fullName evidence="1">Uncharacterized protein</fullName>
    </submittedName>
</protein>
<gene>
    <name evidence="1" type="ORF">MENTE1834_LOCUS31950</name>
</gene>
<organism evidence="1 2">
    <name type="scientific">Meloidogyne enterolobii</name>
    <name type="common">Root-knot nematode worm</name>
    <name type="synonym">Meloidogyne mayaguensis</name>
    <dbReference type="NCBI Taxonomy" id="390850"/>
    <lineage>
        <taxon>Eukaryota</taxon>
        <taxon>Metazoa</taxon>
        <taxon>Ecdysozoa</taxon>
        <taxon>Nematoda</taxon>
        <taxon>Chromadorea</taxon>
        <taxon>Rhabditida</taxon>
        <taxon>Tylenchina</taxon>
        <taxon>Tylenchomorpha</taxon>
        <taxon>Tylenchoidea</taxon>
        <taxon>Meloidogynidae</taxon>
        <taxon>Meloidogyninae</taxon>
        <taxon>Meloidogyne</taxon>
    </lineage>
</organism>
<evidence type="ECO:0000313" key="2">
    <source>
        <dbReference type="Proteomes" id="UP001497535"/>
    </source>
</evidence>
<evidence type="ECO:0000313" key="1">
    <source>
        <dbReference type="EMBL" id="CAK5084556.1"/>
    </source>
</evidence>
<sequence length="68" mass="7737">MLNSPFQFFIFISFLVNLTYLINLGLIESDSDLVNVCQTALNEARVAGKCSNEEIQLSEGIKFFFNLR</sequence>
<name>A0ACB1A258_MELEN</name>
<keyword evidence="2" id="KW-1185">Reference proteome</keyword>
<dbReference type="EMBL" id="CAVMJV010000054">
    <property type="protein sequence ID" value="CAK5084556.1"/>
    <property type="molecule type" value="Genomic_DNA"/>
</dbReference>
<proteinExistence type="predicted"/>
<comment type="caution">
    <text evidence="1">The sequence shown here is derived from an EMBL/GenBank/DDBJ whole genome shotgun (WGS) entry which is preliminary data.</text>
</comment>
<dbReference type="Proteomes" id="UP001497535">
    <property type="component" value="Unassembled WGS sequence"/>
</dbReference>
<reference evidence="1" key="1">
    <citation type="submission" date="2023-11" db="EMBL/GenBank/DDBJ databases">
        <authorList>
            <person name="Poullet M."/>
        </authorList>
    </citation>
    <scope>NUCLEOTIDE SEQUENCE</scope>
    <source>
        <strain evidence="1">E1834</strain>
    </source>
</reference>
<accession>A0ACB1A258</accession>